<reference evidence="2" key="1">
    <citation type="submission" date="2022-12" db="EMBL/GenBank/DDBJ databases">
        <title>Genome assemblies of Blomia tropicalis.</title>
        <authorList>
            <person name="Cui Y."/>
        </authorList>
    </citation>
    <scope>NUCLEOTIDE SEQUENCE</scope>
    <source>
        <tissue evidence="2">Adult mites</tissue>
    </source>
</reference>
<gene>
    <name evidence="2" type="ORF">RDWZM_002637</name>
</gene>
<sequence>MPRQKKFGFSKFNNRKRKLAKKPSTSTLVDSTSQETAVSVVNEENVVNDVVSVGSEVSERHSTSNGSQPIIRDLSFEHITRPLICADSLDHSKAKH</sequence>
<keyword evidence="3" id="KW-1185">Reference proteome</keyword>
<evidence type="ECO:0000313" key="3">
    <source>
        <dbReference type="Proteomes" id="UP001142055"/>
    </source>
</evidence>
<feature type="region of interest" description="Disordered" evidence="1">
    <location>
        <begin position="1"/>
        <end position="31"/>
    </location>
</feature>
<dbReference type="EMBL" id="JAPWDV010000001">
    <property type="protein sequence ID" value="KAJ6224092.1"/>
    <property type="molecule type" value="Genomic_DNA"/>
</dbReference>
<dbReference type="AlphaFoldDB" id="A0A9Q0MEA9"/>
<protein>
    <submittedName>
        <fullName evidence="2">Uncharacterized protein</fullName>
    </submittedName>
</protein>
<feature type="compositionally biased region" description="Basic residues" evidence="1">
    <location>
        <begin position="1"/>
        <end position="21"/>
    </location>
</feature>
<proteinExistence type="predicted"/>
<accession>A0A9Q0MEA9</accession>
<organism evidence="2 3">
    <name type="scientific">Blomia tropicalis</name>
    <name type="common">Mite</name>
    <dbReference type="NCBI Taxonomy" id="40697"/>
    <lineage>
        <taxon>Eukaryota</taxon>
        <taxon>Metazoa</taxon>
        <taxon>Ecdysozoa</taxon>
        <taxon>Arthropoda</taxon>
        <taxon>Chelicerata</taxon>
        <taxon>Arachnida</taxon>
        <taxon>Acari</taxon>
        <taxon>Acariformes</taxon>
        <taxon>Sarcoptiformes</taxon>
        <taxon>Astigmata</taxon>
        <taxon>Glycyphagoidea</taxon>
        <taxon>Echimyopodidae</taxon>
        <taxon>Blomia</taxon>
    </lineage>
</organism>
<evidence type="ECO:0000313" key="2">
    <source>
        <dbReference type="EMBL" id="KAJ6224092.1"/>
    </source>
</evidence>
<name>A0A9Q0MEA9_BLOTA</name>
<evidence type="ECO:0000256" key="1">
    <source>
        <dbReference type="SAM" id="MobiDB-lite"/>
    </source>
</evidence>
<comment type="caution">
    <text evidence="2">The sequence shown here is derived from an EMBL/GenBank/DDBJ whole genome shotgun (WGS) entry which is preliminary data.</text>
</comment>
<dbReference type="Proteomes" id="UP001142055">
    <property type="component" value="Chromosome 1"/>
</dbReference>